<dbReference type="InterPro" id="IPR030489">
    <property type="entry name" value="TR_Rrf2-type_CS"/>
</dbReference>
<evidence type="ECO:0000313" key="3">
    <source>
        <dbReference type="Proteomes" id="UP000290218"/>
    </source>
</evidence>
<dbReference type="InterPro" id="IPR036390">
    <property type="entry name" value="WH_DNA-bd_sf"/>
</dbReference>
<dbReference type="Proteomes" id="UP000290218">
    <property type="component" value="Unassembled WGS sequence"/>
</dbReference>
<name>A0A4Q1C344_9BACT</name>
<proteinExistence type="predicted"/>
<dbReference type="Pfam" id="PF02082">
    <property type="entry name" value="Rrf2"/>
    <property type="match status" value="1"/>
</dbReference>
<organism evidence="2 3">
    <name type="scientific">Oleiharenicola lentus</name>
    <dbReference type="NCBI Taxonomy" id="2508720"/>
    <lineage>
        <taxon>Bacteria</taxon>
        <taxon>Pseudomonadati</taxon>
        <taxon>Verrucomicrobiota</taxon>
        <taxon>Opitutia</taxon>
        <taxon>Opitutales</taxon>
        <taxon>Opitutaceae</taxon>
        <taxon>Oleiharenicola</taxon>
    </lineage>
</organism>
<dbReference type="InterPro" id="IPR000944">
    <property type="entry name" value="Tscrpt_reg_Rrf2"/>
</dbReference>
<comment type="caution">
    <text evidence="2">The sequence shown here is derived from an EMBL/GenBank/DDBJ whole genome shotgun (WGS) entry which is preliminary data.</text>
</comment>
<protein>
    <submittedName>
        <fullName evidence="2">Rrf2 family transcriptional regulator</fullName>
    </submittedName>
</protein>
<dbReference type="RefSeq" id="WP_129048390.1">
    <property type="nucleotide sequence ID" value="NZ_SDHX01000002.1"/>
</dbReference>
<dbReference type="Gene3D" id="1.10.10.10">
    <property type="entry name" value="Winged helix-like DNA-binding domain superfamily/Winged helix DNA-binding domain"/>
    <property type="match status" value="1"/>
</dbReference>
<dbReference type="PROSITE" id="PS01332">
    <property type="entry name" value="HTH_RRF2_1"/>
    <property type="match status" value="1"/>
</dbReference>
<dbReference type="PROSITE" id="PS51197">
    <property type="entry name" value="HTH_RRF2_2"/>
    <property type="match status" value="1"/>
</dbReference>
<dbReference type="SUPFAM" id="SSF46785">
    <property type="entry name" value="Winged helix' DNA-binding domain"/>
    <property type="match status" value="1"/>
</dbReference>
<dbReference type="OrthoDB" id="9808360at2"/>
<dbReference type="GO" id="GO:0003677">
    <property type="term" value="F:DNA binding"/>
    <property type="evidence" value="ECO:0007669"/>
    <property type="project" value="UniProtKB-KW"/>
</dbReference>
<accession>A0A4Q1C344</accession>
<dbReference type="NCBIfam" id="TIGR00738">
    <property type="entry name" value="rrf2_super"/>
    <property type="match status" value="1"/>
</dbReference>
<sequence length="194" mass="20991">MKLSKRGEYALRSLINLGIAAKVGRRLVRVTELAKAEDLPIKFLEQVMQQLREAGYVESERGKHGGYRLAKPAEAIPIGAVVRLIDGPLAPIGCVSQTAYEPCNCPDEAHCGLRMLMLDVRNAIAAILDRYTLADVVEVTTRKMLTSGKPLPFSADGQILPAATRAKGRTSKSRAPVSSPTEGVIHQILGDYAI</sequence>
<dbReference type="GO" id="GO:0003700">
    <property type="term" value="F:DNA-binding transcription factor activity"/>
    <property type="evidence" value="ECO:0007669"/>
    <property type="project" value="TreeGrafter"/>
</dbReference>
<dbReference type="GO" id="GO:0005829">
    <property type="term" value="C:cytosol"/>
    <property type="evidence" value="ECO:0007669"/>
    <property type="project" value="TreeGrafter"/>
</dbReference>
<evidence type="ECO:0000256" key="1">
    <source>
        <dbReference type="ARBA" id="ARBA00023125"/>
    </source>
</evidence>
<gene>
    <name evidence="2" type="ORF">ESB00_13840</name>
</gene>
<keyword evidence="1" id="KW-0238">DNA-binding</keyword>
<keyword evidence="3" id="KW-1185">Reference proteome</keyword>
<dbReference type="EMBL" id="SDHX01000002">
    <property type="protein sequence ID" value="RXK52798.1"/>
    <property type="molecule type" value="Genomic_DNA"/>
</dbReference>
<evidence type="ECO:0000313" key="2">
    <source>
        <dbReference type="EMBL" id="RXK52798.1"/>
    </source>
</evidence>
<reference evidence="2 3" key="1">
    <citation type="submission" date="2019-01" db="EMBL/GenBank/DDBJ databases">
        <title>Lacunisphaera sp. strain TWA-58.</title>
        <authorList>
            <person name="Chen W.-M."/>
        </authorList>
    </citation>
    <scope>NUCLEOTIDE SEQUENCE [LARGE SCALE GENOMIC DNA]</scope>
    <source>
        <strain evidence="2 3">TWA-58</strain>
    </source>
</reference>
<dbReference type="InterPro" id="IPR036388">
    <property type="entry name" value="WH-like_DNA-bd_sf"/>
</dbReference>
<dbReference type="AlphaFoldDB" id="A0A4Q1C344"/>
<dbReference type="PANTHER" id="PTHR33221">
    <property type="entry name" value="WINGED HELIX-TURN-HELIX TRANSCRIPTIONAL REGULATOR, RRF2 FAMILY"/>
    <property type="match status" value="1"/>
</dbReference>
<dbReference type="PANTHER" id="PTHR33221:SF5">
    <property type="entry name" value="HTH-TYPE TRANSCRIPTIONAL REGULATOR ISCR"/>
    <property type="match status" value="1"/>
</dbReference>